<keyword evidence="1" id="KW-1133">Transmembrane helix</keyword>
<evidence type="ECO:0000256" key="1">
    <source>
        <dbReference type="SAM" id="Phobius"/>
    </source>
</evidence>
<name>A0A5P9K4G9_9HYPH</name>
<keyword evidence="1" id="KW-0472">Membrane</keyword>
<dbReference type="RefSeq" id="WP_152586930.1">
    <property type="nucleotide sequence ID" value="NZ_CP045423.1"/>
</dbReference>
<dbReference type="Proteomes" id="UP000325614">
    <property type="component" value="Chromosome"/>
</dbReference>
<keyword evidence="1" id="KW-0812">Transmembrane</keyword>
<dbReference type="KEGG" id="mico:GDR74_14280"/>
<protein>
    <submittedName>
        <fullName evidence="2">Uncharacterized protein</fullName>
    </submittedName>
</protein>
<organism evidence="2 3">
    <name type="scientific">Microvirga thermotolerans</name>
    <dbReference type="NCBI Taxonomy" id="2651334"/>
    <lineage>
        <taxon>Bacteria</taxon>
        <taxon>Pseudomonadati</taxon>
        <taxon>Pseudomonadota</taxon>
        <taxon>Alphaproteobacteria</taxon>
        <taxon>Hyphomicrobiales</taxon>
        <taxon>Methylobacteriaceae</taxon>
        <taxon>Microvirga</taxon>
    </lineage>
</organism>
<evidence type="ECO:0000313" key="2">
    <source>
        <dbReference type="EMBL" id="QFU17294.1"/>
    </source>
</evidence>
<accession>A0A5P9K4G9</accession>
<reference evidence="2 3" key="1">
    <citation type="submission" date="2019-10" db="EMBL/GenBank/DDBJ databases">
        <title>Isolation, Identification of Microvirga thermotolerans HR1, a novel thermophilic bacterium and Comparative Genomics of the genus Microvirga.</title>
        <authorList>
            <person name="Li J."/>
            <person name="Zhang W."/>
            <person name="Lin M."/>
            <person name="Wang J."/>
        </authorList>
    </citation>
    <scope>NUCLEOTIDE SEQUENCE [LARGE SCALE GENOMIC DNA]</scope>
    <source>
        <strain evidence="2 3">HR1</strain>
    </source>
</reference>
<evidence type="ECO:0000313" key="3">
    <source>
        <dbReference type="Proteomes" id="UP000325614"/>
    </source>
</evidence>
<feature type="transmembrane region" description="Helical" evidence="1">
    <location>
        <begin position="20"/>
        <end position="39"/>
    </location>
</feature>
<dbReference type="EMBL" id="CP045423">
    <property type="protein sequence ID" value="QFU17294.1"/>
    <property type="molecule type" value="Genomic_DNA"/>
</dbReference>
<keyword evidence="3" id="KW-1185">Reference proteome</keyword>
<proteinExistence type="predicted"/>
<sequence length="59" mass="6340">MPEPFQRTVLTDIDIPFASLVPFFVKAALAAIPATFVVAPIGRLFRLLFGIGTMDGTMG</sequence>
<dbReference type="AlphaFoldDB" id="A0A5P9K4G9"/>
<gene>
    <name evidence="2" type="ORF">GDR74_14280</name>
</gene>